<name>A0A4Q1JPU1_9BACT</name>
<protein>
    <submittedName>
        <fullName evidence="2">Uncharacterized protein</fullName>
    </submittedName>
</protein>
<evidence type="ECO:0000313" key="3">
    <source>
        <dbReference type="Proteomes" id="UP000289703"/>
    </source>
</evidence>
<keyword evidence="3" id="KW-1185">Reference proteome</keyword>
<dbReference type="RefSeq" id="WP_129252542.1">
    <property type="nucleotide sequence ID" value="NZ_SAXA01000002.1"/>
</dbReference>
<reference evidence="2 3" key="1">
    <citation type="submission" date="2019-01" db="EMBL/GenBank/DDBJ databases">
        <title>Ancylomarina salipaludis sp. nov., isolated from a salt marsh.</title>
        <authorList>
            <person name="Yoon J.-H."/>
        </authorList>
    </citation>
    <scope>NUCLEOTIDE SEQUENCE [LARGE SCALE GENOMIC DNA]</scope>
    <source>
        <strain evidence="2 3">SHSM-M15</strain>
    </source>
</reference>
<gene>
    <name evidence="2" type="ORF">EO244_02270</name>
</gene>
<dbReference type="Proteomes" id="UP000289703">
    <property type="component" value="Unassembled WGS sequence"/>
</dbReference>
<keyword evidence="1" id="KW-0472">Membrane</keyword>
<accession>A0A4Q1JPU1</accession>
<keyword evidence="1" id="KW-0812">Transmembrane</keyword>
<keyword evidence="1" id="KW-1133">Transmembrane helix</keyword>
<evidence type="ECO:0000313" key="2">
    <source>
        <dbReference type="EMBL" id="RXQ96476.1"/>
    </source>
</evidence>
<dbReference type="EMBL" id="SAXA01000002">
    <property type="protein sequence ID" value="RXQ96476.1"/>
    <property type="molecule type" value="Genomic_DNA"/>
</dbReference>
<dbReference type="AlphaFoldDB" id="A0A4Q1JPU1"/>
<comment type="caution">
    <text evidence="2">The sequence shown here is derived from an EMBL/GenBank/DDBJ whole genome shotgun (WGS) entry which is preliminary data.</text>
</comment>
<evidence type="ECO:0000256" key="1">
    <source>
        <dbReference type="SAM" id="Phobius"/>
    </source>
</evidence>
<feature type="transmembrane region" description="Helical" evidence="1">
    <location>
        <begin position="79"/>
        <end position="99"/>
    </location>
</feature>
<sequence>MNSTIDELLKEAKSDGVIGMDKSESMERHHAYNRMVDLGLIKEDSDPFKKHKSARLTDQGFHAEKSGFKKWQSRKGRLNTIKAIVAIAVGVATFLAIFYDRIFPTT</sequence>
<organism evidence="2 3">
    <name type="scientific">Ancylomarina salipaludis</name>
    <dbReference type="NCBI Taxonomy" id="2501299"/>
    <lineage>
        <taxon>Bacteria</taxon>
        <taxon>Pseudomonadati</taxon>
        <taxon>Bacteroidota</taxon>
        <taxon>Bacteroidia</taxon>
        <taxon>Marinilabiliales</taxon>
        <taxon>Marinifilaceae</taxon>
        <taxon>Ancylomarina</taxon>
    </lineage>
</organism>
<proteinExistence type="predicted"/>